<feature type="compositionally biased region" description="Acidic residues" evidence="1">
    <location>
        <begin position="129"/>
        <end position="147"/>
    </location>
</feature>
<dbReference type="EMBL" id="ACCL02000011">
    <property type="protein sequence ID" value="EET60320.1"/>
    <property type="molecule type" value="Genomic_DNA"/>
</dbReference>
<sequence>MYQMELDLRLDYERNLKDNLNTVARFAGEQMRQNMEEEGRPLKTVESKQEAYGIAAQQYVKVASKAKMLKSEMDDFLKLLDADGEATQVAGTIYNASMELSQEAILIAVQASRILSDLYYTEPRTPMEEFLEPGELDDETGEQEGAE</sequence>
<dbReference type="RefSeq" id="WP_006862300.1">
    <property type="nucleotide sequence ID" value="NZ_ACCL02000011.1"/>
</dbReference>
<proteinExistence type="predicted"/>
<reference evidence="2" key="1">
    <citation type="submission" date="2009-07" db="EMBL/GenBank/DDBJ databases">
        <authorList>
            <person name="Weinstock G."/>
            <person name="Sodergren E."/>
            <person name="Clifton S."/>
            <person name="Fulton L."/>
            <person name="Fulton B."/>
            <person name="Courtney L."/>
            <person name="Fronick C."/>
            <person name="Harrison M."/>
            <person name="Strong C."/>
            <person name="Farmer C."/>
            <person name="Delahaunty K."/>
            <person name="Markovic C."/>
            <person name="Hall O."/>
            <person name="Minx P."/>
            <person name="Tomlinson C."/>
            <person name="Mitreva M."/>
            <person name="Nelson J."/>
            <person name="Hou S."/>
            <person name="Wollam A."/>
            <person name="Pepin K.H."/>
            <person name="Johnson M."/>
            <person name="Bhonagiri V."/>
            <person name="Nash W.E."/>
            <person name="Warren W."/>
            <person name="Chinwalla A."/>
            <person name="Mardis E.R."/>
            <person name="Wilson R.K."/>
        </authorList>
    </citation>
    <scope>NUCLEOTIDE SEQUENCE [LARGE SCALE GENOMIC DNA]</scope>
    <source>
        <strain evidence="2">DSM 14469</strain>
    </source>
</reference>
<dbReference type="eggNOG" id="ENOG5033EEH">
    <property type="taxonomic scope" value="Bacteria"/>
</dbReference>
<evidence type="ECO:0000313" key="2">
    <source>
        <dbReference type="EMBL" id="EET60320.1"/>
    </source>
</evidence>
<protein>
    <submittedName>
        <fullName evidence="2">Uncharacterized protein</fullName>
    </submittedName>
</protein>
<evidence type="ECO:0000313" key="3">
    <source>
        <dbReference type="Proteomes" id="UP000005561"/>
    </source>
</evidence>
<dbReference type="STRING" id="168384.SAMN05660368_03663"/>
<evidence type="ECO:0000256" key="1">
    <source>
        <dbReference type="SAM" id="MobiDB-lite"/>
    </source>
</evidence>
<gene>
    <name evidence="2" type="ORF">BRYFOR_07516</name>
</gene>
<keyword evidence="3" id="KW-1185">Reference proteome</keyword>
<dbReference type="Proteomes" id="UP000005561">
    <property type="component" value="Unassembled WGS sequence"/>
</dbReference>
<feature type="region of interest" description="Disordered" evidence="1">
    <location>
        <begin position="125"/>
        <end position="147"/>
    </location>
</feature>
<dbReference type="AlphaFoldDB" id="C6LFV6"/>
<comment type="caution">
    <text evidence="2">The sequence shown here is derived from an EMBL/GenBank/DDBJ whole genome shotgun (WGS) entry which is preliminary data.</text>
</comment>
<accession>C6LFV6</accession>
<name>C6LFV6_9FIRM</name>
<organism evidence="2 3">
    <name type="scientific">Marvinbryantia formatexigens DSM 14469</name>
    <dbReference type="NCBI Taxonomy" id="478749"/>
    <lineage>
        <taxon>Bacteria</taxon>
        <taxon>Bacillati</taxon>
        <taxon>Bacillota</taxon>
        <taxon>Clostridia</taxon>
        <taxon>Lachnospirales</taxon>
        <taxon>Lachnospiraceae</taxon>
        <taxon>Marvinbryantia</taxon>
    </lineage>
</organism>